<name>A0A2H0YV49_9BACT</name>
<evidence type="ECO:0008006" key="5">
    <source>
        <dbReference type="Google" id="ProtNLM"/>
    </source>
</evidence>
<dbReference type="Proteomes" id="UP000231542">
    <property type="component" value="Unassembled WGS sequence"/>
</dbReference>
<feature type="transmembrane region" description="Helical" evidence="2">
    <location>
        <begin position="50"/>
        <end position="71"/>
    </location>
</feature>
<reference evidence="3 4" key="1">
    <citation type="submission" date="2017-09" db="EMBL/GenBank/DDBJ databases">
        <title>Depth-based differentiation of microbial function through sediment-hosted aquifers and enrichment of novel symbionts in the deep terrestrial subsurface.</title>
        <authorList>
            <person name="Probst A.J."/>
            <person name="Ladd B."/>
            <person name="Jarett J.K."/>
            <person name="Geller-Mcgrath D.E."/>
            <person name="Sieber C.M."/>
            <person name="Emerson J.B."/>
            <person name="Anantharaman K."/>
            <person name="Thomas B.C."/>
            <person name="Malmstrom R."/>
            <person name="Stieglmeier M."/>
            <person name="Klingl A."/>
            <person name="Woyke T."/>
            <person name="Ryan C.M."/>
            <person name="Banfield J.F."/>
        </authorList>
    </citation>
    <scope>NUCLEOTIDE SEQUENCE [LARGE SCALE GENOMIC DNA]</scope>
    <source>
        <strain evidence="3">CG08_land_8_20_14_0_20_40_16</strain>
    </source>
</reference>
<accession>A0A2H0YV49</accession>
<keyword evidence="2" id="KW-1133">Transmembrane helix</keyword>
<organism evidence="3 4">
    <name type="scientific">Candidatus Kerfeldbacteria bacterium CG08_land_8_20_14_0_20_40_16</name>
    <dbReference type="NCBI Taxonomy" id="2014244"/>
    <lineage>
        <taxon>Bacteria</taxon>
        <taxon>Candidatus Kerfeldiibacteriota</taxon>
    </lineage>
</organism>
<comment type="caution">
    <text evidence="3">The sequence shown here is derived from an EMBL/GenBank/DDBJ whole genome shotgun (WGS) entry which is preliminary data.</text>
</comment>
<evidence type="ECO:0000313" key="3">
    <source>
        <dbReference type="EMBL" id="PIS42361.1"/>
    </source>
</evidence>
<dbReference type="AlphaFoldDB" id="A0A2H0YV49"/>
<proteinExistence type="predicted"/>
<sequence>MVTKPSNLVSNVDKEIKKERKEAEMPTNPTVPETGEASTSPKTKRKKKGLFLWAEILRWVLFGLIVLISLISSLSSGKAVDLIVALVTIIISAAVLWVLVPILVRRMADQGLFFLRVPEMRAALILCDKVIHKILISASEKHRTRFDGLVTEKGVKGVKLQVLESGQGLVWMGVPWKYQRYEWYEKSDEEKNPEIDPQTLLVLSERIFDFTPPDVDTAEPIEIHAKLTVYFYIYDPYKALFGVRYYLEALALEIASRWRKVISLLHYFQYIRAEEGKSDLKGKTVGQVSALIMESMEVDPEIIKLAHRRLLTDLWLAAMKKKLYFDSEGNLQENKREEEAVPWDITDPLVLDGKTGKNSEFDVYDDFTAMPGNRVYVKDNGEVKESVDGTTVNLKPLKPQPGEQNPVVDLVHKVVYTYTQTSEGKKEVKRVFYKLGIPPSKAVRRIFEDWGVVLKDVEVTDIEPKEIAIREALSERLKARAAAMAVKETAAGHKAKDILEGEGVKQRTILEGEGQREARRLALVGDAEGFTAQIKALGLSQGKEASIVLIAEQMRRITEKTQMTVMAGSGAGWTDLFGSIPLIKDLWSGKPQTSESFIGTLSSMSEADLAKVKSELARIDSSVEKEKQKTDKTE</sequence>
<evidence type="ECO:0000313" key="4">
    <source>
        <dbReference type="Proteomes" id="UP000231542"/>
    </source>
</evidence>
<feature type="region of interest" description="Disordered" evidence="1">
    <location>
        <begin position="1"/>
        <end position="42"/>
    </location>
</feature>
<feature type="compositionally biased region" description="Polar residues" evidence="1">
    <location>
        <begin position="27"/>
        <end position="41"/>
    </location>
</feature>
<feature type="compositionally biased region" description="Polar residues" evidence="1">
    <location>
        <begin position="1"/>
        <end position="10"/>
    </location>
</feature>
<evidence type="ECO:0000256" key="2">
    <source>
        <dbReference type="SAM" id="Phobius"/>
    </source>
</evidence>
<dbReference type="InterPro" id="IPR036013">
    <property type="entry name" value="Band_7/SPFH_dom_sf"/>
</dbReference>
<protein>
    <recommendedName>
        <fullName evidence="5">Band 7 domain-containing protein</fullName>
    </recommendedName>
</protein>
<gene>
    <name evidence="3" type="ORF">COT24_04020</name>
</gene>
<feature type="compositionally biased region" description="Basic and acidic residues" evidence="1">
    <location>
        <begin position="12"/>
        <end position="24"/>
    </location>
</feature>
<dbReference type="EMBL" id="PEXU01000047">
    <property type="protein sequence ID" value="PIS42361.1"/>
    <property type="molecule type" value="Genomic_DNA"/>
</dbReference>
<feature type="transmembrane region" description="Helical" evidence="2">
    <location>
        <begin position="83"/>
        <end position="104"/>
    </location>
</feature>
<evidence type="ECO:0000256" key="1">
    <source>
        <dbReference type="SAM" id="MobiDB-lite"/>
    </source>
</evidence>
<keyword evidence="2" id="KW-0472">Membrane</keyword>
<dbReference type="SUPFAM" id="SSF117892">
    <property type="entry name" value="Band 7/SPFH domain"/>
    <property type="match status" value="1"/>
</dbReference>
<keyword evidence="2" id="KW-0812">Transmembrane</keyword>